<dbReference type="Proteomes" id="UP000499080">
    <property type="component" value="Unassembled WGS sequence"/>
</dbReference>
<dbReference type="AlphaFoldDB" id="A0A4Y2Q2C6"/>
<evidence type="ECO:0000313" key="1">
    <source>
        <dbReference type="EMBL" id="GBN57564.1"/>
    </source>
</evidence>
<proteinExistence type="predicted"/>
<gene>
    <name evidence="1" type="ORF">AVEN_158138_1</name>
</gene>
<reference evidence="1 2" key="1">
    <citation type="journal article" date="2019" name="Sci. Rep.">
        <title>Orb-weaving spider Araneus ventricosus genome elucidates the spidroin gene catalogue.</title>
        <authorList>
            <person name="Kono N."/>
            <person name="Nakamura H."/>
            <person name="Ohtoshi R."/>
            <person name="Moran D.A.P."/>
            <person name="Shinohara A."/>
            <person name="Yoshida Y."/>
            <person name="Fujiwara M."/>
            <person name="Mori M."/>
            <person name="Tomita M."/>
            <person name="Arakawa K."/>
        </authorList>
    </citation>
    <scope>NUCLEOTIDE SEQUENCE [LARGE SCALE GENOMIC DNA]</scope>
</reference>
<sequence>MIPKRQFPLQLLHHTRGRKILGDSNRYGTMKMEQQESIHRTDLVILSCGQMTERTPEPAPALRISITHLRGGHSRSQIYRAPDSQTVHIYDGIGFRTRNSSTLKPRPYHKANAELIRSRLRIG</sequence>
<organism evidence="1 2">
    <name type="scientific">Araneus ventricosus</name>
    <name type="common">Orbweaver spider</name>
    <name type="synonym">Epeira ventricosa</name>
    <dbReference type="NCBI Taxonomy" id="182803"/>
    <lineage>
        <taxon>Eukaryota</taxon>
        <taxon>Metazoa</taxon>
        <taxon>Ecdysozoa</taxon>
        <taxon>Arthropoda</taxon>
        <taxon>Chelicerata</taxon>
        <taxon>Arachnida</taxon>
        <taxon>Araneae</taxon>
        <taxon>Araneomorphae</taxon>
        <taxon>Entelegynae</taxon>
        <taxon>Araneoidea</taxon>
        <taxon>Araneidae</taxon>
        <taxon>Araneus</taxon>
    </lineage>
</organism>
<name>A0A4Y2Q2C6_ARAVE</name>
<keyword evidence="2" id="KW-1185">Reference proteome</keyword>
<dbReference type="EMBL" id="BGPR01012767">
    <property type="protein sequence ID" value="GBN57564.1"/>
    <property type="molecule type" value="Genomic_DNA"/>
</dbReference>
<comment type="caution">
    <text evidence="1">The sequence shown here is derived from an EMBL/GenBank/DDBJ whole genome shotgun (WGS) entry which is preliminary data.</text>
</comment>
<accession>A0A4Y2Q2C6</accession>
<evidence type="ECO:0000313" key="2">
    <source>
        <dbReference type="Proteomes" id="UP000499080"/>
    </source>
</evidence>
<protein>
    <submittedName>
        <fullName evidence="1">Uncharacterized protein</fullName>
    </submittedName>
</protein>